<proteinExistence type="predicted"/>
<comment type="caution">
    <text evidence="2">The sequence shown here is derived from an EMBL/GenBank/DDBJ whole genome shotgun (WGS) entry which is preliminary data.</text>
</comment>
<dbReference type="Proteomes" id="UP001165270">
    <property type="component" value="Unassembled WGS sequence"/>
</dbReference>
<dbReference type="GO" id="GO:0016787">
    <property type="term" value="F:hydrolase activity"/>
    <property type="evidence" value="ECO:0007669"/>
    <property type="project" value="UniProtKB-KW"/>
</dbReference>
<dbReference type="RefSeq" id="WP_242713214.1">
    <property type="nucleotide sequence ID" value="NZ_JALDAX010000024.1"/>
</dbReference>
<evidence type="ECO:0000313" key="2">
    <source>
        <dbReference type="EMBL" id="MCI3245717.1"/>
    </source>
</evidence>
<dbReference type="SUPFAM" id="SSF53474">
    <property type="entry name" value="alpha/beta-Hydrolases"/>
    <property type="match status" value="1"/>
</dbReference>
<reference evidence="2" key="1">
    <citation type="submission" date="2022-03" db="EMBL/GenBank/DDBJ databases">
        <title>Streptomyces 7R015 and 7R016 isolated from Barleria lupulina in Thailand.</title>
        <authorList>
            <person name="Kanchanasin P."/>
            <person name="Phongsopitanun W."/>
            <person name="Tanasupawat S."/>
        </authorList>
    </citation>
    <scope>NUCLEOTIDE SEQUENCE</scope>
    <source>
        <strain evidence="2">7R016</strain>
    </source>
</reference>
<gene>
    <name evidence="2" type="ORF">MQN93_39030</name>
</gene>
<evidence type="ECO:0000313" key="3">
    <source>
        <dbReference type="Proteomes" id="UP001165270"/>
    </source>
</evidence>
<dbReference type="InterPro" id="IPR029058">
    <property type="entry name" value="AB_hydrolase_fold"/>
</dbReference>
<dbReference type="PANTHER" id="PTHR37017">
    <property type="entry name" value="AB HYDROLASE-1 DOMAIN-CONTAINING PROTEIN-RELATED"/>
    <property type="match status" value="1"/>
</dbReference>
<keyword evidence="3" id="KW-1185">Reference proteome</keyword>
<keyword evidence="2" id="KW-0378">Hydrolase</keyword>
<dbReference type="InterPro" id="IPR000073">
    <property type="entry name" value="AB_hydrolase_1"/>
</dbReference>
<name>A0ABS9XUG7_9ACTN</name>
<dbReference type="EMBL" id="JALDAX010000024">
    <property type="protein sequence ID" value="MCI3245717.1"/>
    <property type="molecule type" value="Genomic_DNA"/>
</dbReference>
<protein>
    <submittedName>
        <fullName evidence="2">Alpha/beta hydrolase</fullName>
    </submittedName>
</protein>
<accession>A0ABS9XUG7</accession>
<feature type="domain" description="AB hydrolase-1" evidence="1">
    <location>
        <begin position="4"/>
        <end position="226"/>
    </location>
</feature>
<dbReference type="InterPro" id="IPR052897">
    <property type="entry name" value="Sec-Metab_Biosynth_Hydrolase"/>
</dbReference>
<evidence type="ECO:0000259" key="1">
    <source>
        <dbReference type="Pfam" id="PF12697"/>
    </source>
</evidence>
<dbReference type="PANTHER" id="PTHR37017:SF11">
    <property type="entry name" value="ESTERASE_LIPASE_THIOESTERASE DOMAIN-CONTAINING PROTEIN"/>
    <property type="match status" value="1"/>
</dbReference>
<dbReference type="Pfam" id="PF12697">
    <property type="entry name" value="Abhydrolase_6"/>
    <property type="match status" value="1"/>
</dbReference>
<organism evidence="2 3">
    <name type="scientific">Streptomyces spinosisporus</name>
    <dbReference type="NCBI Taxonomy" id="2927582"/>
    <lineage>
        <taxon>Bacteria</taxon>
        <taxon>Bacillati</taxon>
        <taxon>Actinomycetota</taxon>
        <taxon>Actinomycetes</taxon>
        <taxon>Kitasatosporales</taxon>
        <taxon>Streptomycetaceae</taxon>
        <taxon>Streptomyces</taxon>
    </lineage>
</organism>
<sequence length="246" mass="27294">MSTFVLMHGAWHGAWCWDRVLPELRARGHQAIAVELPSDNPAADSEAYLQAIDDCIDDPGSTVLVAHSMAGLIAPVYAERRPVRELVLLSCLLPLPGASWREQLSTSRPMADEFYSEFLPHQLKDEQGRSFWTPDVAAELFYHDCAPEDAAEAASRLRPQAATVLSETTPWGGKVPSPTRYIVCEADRAVSGDWASQAARTRFGAHITRLHTSHSPFWSRPATLAELLTAEYEGREYGRPPQELTQ</sequence>
<dbReference type="Gene3D" id="3.40.50.1820">
    <property type="entry name" value="alpha/beta hydrolase"/>
    <property type="match status" value="1"/>
</dbReference>